<protein>
    <submittedName>
        <fullName evidence="2">Uncharacterized protein</fullName>
    </submittedName>
</protein>
<name>A0ABW1PHB7_9PSEU</name>
<dbReference type="Proteomes" id="UP001596220">
    <property type="component" value="Unassembled WGS sequence"/>
</dbReference>
<keyword evidence="3" id="KW-1185">Reference proteome</keyword>
<reference evidence="3" key="1">
    <citation type="journal article" date="2019" name="Int. J. Syst. Evol. Microbiol.">
        <title>The Global Catalogue of Microorganisms (GCM) 10K type strain sequencing project: providing services to taxonomists for standard genome sequencing and annotation.</title>
        <authorList>
            <consortium name="The Broad Institute Genomics Platform"/>
            <consortium name="The Broad Institute Genome Sequencing Center for Infectious Disease"/>
            <person name="Wu L."/>
            <person name="Ma J."/>
        </authorList>
    </citation>
    <scope>NUCLEOTIDE SEQUENCE [LARGE SCALE GENOMIC DNA]</scope>
    <source>
        <strain evidence="3">CGMCC 4.7246</strain>
    </source>
</reference>
<evidence type="ECO:0000313" key="3">
    <source>
        <dbReference type="Proteomes" id="UP001596220"/>
    </source>
</evidence>
<accession>A0ABW1PHB7</accession>
<proteinExistence type="predicted"/>
<gene>
    <name evidence="2" type="ORF">ACFP3R_35285</name>
</gene>
<evidence type="ECO:0000313" key="2">
    <source>
        <dbReference type="EMBL" id="MFC6094559.1"/>
    </source>
</evidence>
<evidence type="ECO:0000256" key="1">
    <source>
        <dbReference type="SAM" id="MobiDB-lite"/>
    </source>
</evidence>
<dbReference type="EMBL" id="JBHSQO010000067">
    <property type="protein sequence ID" value="MFC6094559.1"/>
    <property type="molecule type" value="Genomic_DNA"/>
</dbReference>
<comment type="caution">
    <text evidence="2">The sequence shown here is derived from an EMBL/GenBank/DDBJ whole genome shotgun (WGS) entry which is preliminary data.</text>
</comment>
<feature type="compositionally biased region" description="Low complexity" evidence="1">
    <location>
        <begin position="131"/>
        <end position="141"/>
    </location>
</feature>
<dbReference type="RefSeq" id="WP_380642927.1">
    <property type="nucleotide sequence ID" value="NZ_JBHSQO010000067.1"/>
</dbReference>
<organism evidence="2 3">
    <name type="scientific">Saccharothrix lopnurensis</name>
    <dbReference type="NCBI Taxonomy" id="1670621"/>
    <lineage>
        <taxon>Bacteria</taxon>
        <taxon>Bacillati</taxon>
        <taxon>Actinomycetota</taxon>
        <taxon>Actinomycetes</taxon>
        <taxon>Pseudonocardiales</taxon>
        <taxon>Pseudonocardiaceae</taxon>
        <taxon>Saccharothrix</taxon>
    </lineage>
</organism>
<feature type="region of interest" description="Disordered" evidence="1">
    <location>
        <begin position="104"/>
        <end position="141"/>
    </location>
</feature>
<sequence length="141" mass="14728">MGVQAGGAAAGVLAEASATAHLMTPTLPGGELLDLGEDLPARFPPLLAEPADPELLALLAIVDPTADSLLDTAARDLPDLPDRMHCIADLFRCHAQRGDLLDPPFTDEQVAEPAAGRRPTGRLWAGGPGQGRSPQSSRPRR</sequence>